<keyword evidence="1" id="KW-0812">Transmembrane</keyword>
<name>A0AAP0H776_9ASTR</name>
<dbReference type="Pfam" id="PF04654">
    <property type="entry name" value="DUF599"/>
    <property type="match status" value="1"/>
</dbReference>
<evidence type="ECO:0000313" key="2">
    <source>
        <dbReference type="EMBL" id="KAK9077473.1"/>
    </source>
</evidence>
<keyword evidence="1" id="KW-1133">Transmembrane helix</keyword>
<dbReference type="Proteomes" id="UP001408789">
    <property type="component" value="Unassembled WGS sequence"/>
</dbReference>
<dbReference type="PANTHER" id="PTHR31168">
    <property type="entry name" value="OS02G0292800 PROTEIN"/>
    <property type="match status" value="1"/>
</dbReference>
<keyword evidence="1" id="KW-0472">Membrane</keyword>
<comment type="caution">
    <text evidence="2">The sequence shown here is derived from an EMBL/GenBank/DDBJ whole genome shotgun (WGS) entry which is preliminary data.</text>
</comment>
<organism evidence="2 3">
    <name type="scientific">Deinandra increscens subsp. villosa</name>
    <dbReference type="NCBI Taxonomy" id="3103831"/>
    <lineage>
        <taxon>Eukaryota</taxon>
        <taxon>Viridiplantae</taxon>
        <taxon>Streptophyta</taxon>
        <taxon>Embryophyta</taxon>
        <taxon>Tracheophyta</taxon>
        <taxon>Spermatophyta</taxon>
        <taxon>Magnoliopsida</taxon>
        <taxon>eudicotyledons</taxon>
        <taxon>Gunneridae</taxon>
        <taxon>Pentapetalae</taxon>
        <taxon>asterids</taxon>
        <taxon>campanulids</taxon>
        <taxon>Asterales</taxon>
        <taxon>Asteraceae</taxon>
        <taxon>Asteroideae</taxon>
        <taxon>Heliantheae alliance</taxon>
        <taxon>Madieae</taxon>
        <taxon>Madiinae</taxon>
        <taxon>Deinandra</taxon>
    </lineage>
</organism>
<gene>
    <name evidence="2" type="ORF">SSX86_005810</name>
</gene>
<accession>A0AAP0H776</accession>
<feature type="transmembrane region" description="Helical" evidence="1">
    <location>
        <begin position="120"/>
        <end position="140"/>
    </location>
</feature>
<evidence type="ECO:0000256" key="1">
    <source>
        <dbReference type="SAM" id="Phobius"/>
    </source>
</evidence>
<dbReference type="InterPro" id="IPR006747">
    <property type="entry name" value="DUF599"/>
</dbReference>
<dbReference type="AlphaFoldDB" id="A0AAP0H776"/>
<feature type="transmembrane region" description="Helical" evidence="1">
    <location>
        <begin position="81"/>
        <end position="99"/>
    </location>
</feature>
<dbReference type="EMBL" id="JBCNJP010000007">
    <property type="protein sequence ID" value="KAK9077473.1"/>
    <property type="molecule type" value="Genomic_DNA"/>
</dbReference>
<protein>
    <submittedName>
        <fullName evidence="2">Uncharacterized protein</fullName>
    </submittedName>
</protein>
<reference evidence="2 3" key="1">
    <citation type="submission" date="2024-04" db="EMBL/GenBank/DDBJ databases">
        <title>The reference genome of an endangered Asteraceae, Deinandra increscens subsp. villosa, native to the Central Coast of California.</title>
        <authorList>
            <person name="Guilliams M."/>
            <person name="Hasenstab-Lehman K."/>
            <person name="Meyer R."/>
            <person name="Mcevoy S."/>
        </authorList>
    </citation>
    <scope>NUCLEOTIDE SEQUENCE [LARGE SCALE GENOMIC DNA]</scope>
    <source>
        <tissue evidence="2">Leaf</tissue>
    </source>
</reference>
<feature type="transmembrane region" description="Helical" evidence="1">
    <location>
        <begin position="12"/>
        <end position="31"/>
    </location>
</feature>
<feature type="transmembrane region" description="Helical" evidence="1">
    <location>
        <begin position="180"/>
        <end position="211"/>
    </location>
</feature>
<dbReference type="PANTHER" id="PTHR31168:SF25">
    <property type="entry name" value="TRANSMEMBRANE PROTEIN"/>
    <property type="match status" value="1"/>
</dbReference>
<keyword evidence="3" id="KW-1185">Reference proteome</keyword>
<sequence length="253" mass="28108">MVWTWKKEEHLDLILVPLGFFIMCTYHLFLLHRYLKHPEFTAIGYENNNKNAWVNKVLLVEPKDRGFALAVLNGQLSASTSLSSISLVLCSLIGAVLGNSSNNYLTGRFIFGDTSQYTSAIKYMMILSFFLLAFACFVQTTRHFVHASFVISMPAGDVPVECIQKAVIRGGNFWAVGLRALYFATVLLLWIFGPIPMFVGAVATVTILHFLDVNKEPMIRYGSSKSGNGGGLLKRIEEEVSSVVAGFEHNGRT</sequence>
<evidence type="ECO:0000313" key="3">
    <source>
        <dbReference type="Proteomes" id="UP001408789"/>
    </source>
</evidence>
<proteinExistence type="predicted"/>